<dbReference type="EMBL" id="CP039353">
    <property type="protein sequence ID" value="QCE08266.1"/>
    <property type="molecule type" value="Genomic_DNA"/>
</dbReference>
<comment type="subcellular location">
    <subcellularLocation>
        <location evidence="1">Nucleus</location>
    </subcellularLocation>
</comment>
<keyword evidence="10" id="KW-1185">Reference proteome</keyword>
<dbReference type="PANTHER" id="PTHR13935">
    <property type="entry name" value="ACHAETE-SCUTE TRANSCRIPTION FACTOR-RELATED"/>
    <property type="match status" value="1"/>
</dbReference>
<evidence type="ECO:0000256" key="3">
    <source>
        <dbReference type="ARBA" id="ARBA00023015"/>
    </source>
</evidence>
<evidence type="ECO:0000256" key="4">
    <source>
        <dbReference type="ARBA" id="ARBA00023125"/>
    </source>
</evidence>
<sequence>MFPLQRGNELVIQFSNALQPQHKISKDLVPDDHNSDNSPLVAYSDKKLSTSRHNKLFYAPEPSQPNSAEEEHAKKMVHREIERQRRQEMATLHASLRSLLPLSFIRGKRSISDQMSVAVNYIKHLQKNIKELNEKRDNLKKKIAINYSLESREKKHESSGFTVHQKSCGTVGIEFSGLSEEVVSLSKLVELVLEEGLEVVSCLSTKVNGRLLHSLQCEVVNSDSVDLSELRRRFSDVIPSFGVSE</sequence>
<gene>
    <name evidence="9" type="ORF">DEO72_LG9g3294</name>
</gene>
<proteinExistence type="predicted"/>
<evidence type="ECO:0000256" key="2">
    <source>
        <dbReference type="ARBA" id="ARBA00011738"/>
    </source>
</evidence>
<dbReference type="PANTHER" id="PTHR13935:SF106">
    <property type="entry name" value="ACHAETE-SCUTE COMPLEX PROTEIN T5-RELATED"/>
    <property type="match status" value="1"/>
</dbReference>
<dbReference type="PROSITE" id="PS50888">
    <property type="entry name" value="BHLH"/>
    <property type="match status" value="1"/>
</dbReference>
<dbReference type="Gramene" id="Vigun07g232300.1.v1.2">
    <property type="protein sequence ID" value="Vigun07g232300.1.v1.2"/>
    <property type="gene ID" value="Vigun07g232300.v1.2"/>
</dbReference>
<feature type="domain" description="BHLH" evidence="8">
    <location>
        <begin position="73"/>
        <end position="125"/>
    </location>
</feature>
<dbReference type="AlphaFoldDB" id="A0A4D6N3E3"/>
<dbReference type="OrthoDB" id="1935281at2759"/>
<dbReference type="GO" id="GO:0046983">
    <property type="term" value="F:protein dimerization activity"/>
    <property type="evidence" value="ECO:0007669"/>
    <property type="project" value="InterPro"/>
</dbReference>
<evidence type="ECO:0000313" key="10">
    <source>
        <dbReference type="Proteomes" id="UP000501690"/>
    </source>
</evidence>
<accession>A0A4D6N3E3</accession>
<dbReference type="GO" id="GO:0000977">
    <property type="term" value="F:RNA polymerase II transcription regulatory region sequence-specific DNA binding"/>
    <property type="evidence" value="ECO:0007669"/>
    <property type="project" value="TreeGrafter"/>
</dbReference>
<dbReference type="InterPro" id="IPR015660">
    <property type="entry name" value="MASH1/Ascl1a-like"/>
</dbReference>
<dbReference type="CDD" id="cd18914">
    <property type="entry name" value="bHLH_AtORG2_like"/>
    <property type="match status" value="1"/>
</dbReference>
<dbReference type="GO" id="GO:0000981">
    <property type="term" value="F:DNA-binding transcription factor activity, RNA polymerase II-specific"/>
    <property type="evidence" value="ECO:0007669"/>
    <property type="project" value="TreeGrafter"/>
</dbReference>
<keyword evidence="7" id="KW-0175">Coiled coil</keyword>
<keyword evidence="4" id="KW-0238">DNA-binding</keyword>
<evidence type="ECO:0000256" key="5">
    <source>
        <dbReference type="ARBA" id="ARBA00023163"/>
    </source>
</evidence>
<dbReference type="InterPro" id="IPR036638">
    <property type="entry name" value="HLH_DNA-bd_sf"/>
</dbReference>
<dbReference type="SMART" id="SM00353">
    <property type="entry name" value="HLH"/>
    <property type="match status" value="1"/>
</dbReference>
<dbReference type="Proteomes" id="UP000501690">
    <property type="component" value="Linkage Group LG9"/>
</dbReference>
<reference evidence="9 10" key="1">
    <citation type="submission" date="2019-04" db="EMBL/GenBank/DDBJ databases">
        <title>An improved genome assembly and genetic linkage map for asparagus bean, Vigna unguiculata ssp. sesquipedialis.</title>
        <authorList>
            <person name="Xia Q."/>
            <person name="Zhang R."/>
            <person name="Dong Y."/>
        </authorList>
    </citation>
    <scope>NUCLEOTIDE SEQUENCE [LARGE SCALE GENOMIC DNA]</scope>
    <source>
        <tissue evidence="9">Leaf</tissue>
    </source>
</reference>
<evidence type="ECO:0000256" key="6">
    <source>
        <dbReference type="ARBA" id="ARBA00023242"/>
    </source>
</evidence>
<evidence type="ECO:0000313" key="9">
    <source>
        <dbReference type="EMBL" id="QCE08266.1"/>
    </source>
</evidence>
<evidence type="ECO:0000256" key="1">
    <source>
        <dbReference type="ARBA" id="ARBA00004123"/>
    </source>
</evidence>
<dbReference type="Gene3D" id="4.10.280.10">
    <property type="entry name" value="Helix-loop-helix DNA-binding domain"/>
    <property type="match status" value="1"/>
</dbReference>
<keyword evidence="5" id="KW-0804">Transcription</keyword>
<feature type="coiled-coil region" evidence="7">
    <location>
        <begin position="115"/>
        <end position="142"/>
    </location>
</feature>
<dbReference type="SUPFAM" id="SSF47459">
    <property type="entry name" value="HLH, helix-loop-helix DNA-binding domain"/>
    <property type="match status" value="1"/>
</dbReference>
<dbReference type="InterPro" id="IPR011598">
    <property type="entry name" value="bHLH_dom"/>
</dbReference>
<keyword evidence="6" id="KW-0539">Nucleus</keyword>
<keyword evidence="3" id="KW-0805">Transcription regulation</keyword>
<protein>
    <submittedName>
        <fullName evidence="9">Achaete-scute transcription factor-related</fullName>
    </submittedName>
</protein>
<dbReference type="GO" id="GO:0090575">
    <property type="term" value="C:RNA polymerase II transcription regulator complex"/>
    <property type="evidence" value="ECO:0007669"/>
    <property type="project" value="TreeGrafter"/>
</dbReference>
<dbReference type="FunFam" id="4.10.280.10:FF:000085">
    <property type="entry name" value="Transcription factor bHLH126"/>
    <property type="match status" value="1"/>
</dbReference>
<name>A0A4D6N3E3_VIGUN</name>
<comment type="subunit">
    <text evidence="2">Homodimer.</text>
</comment>
<organism evidence="9 10">
    <name type="scientific">Vigna unguiculata</name>
    <name type="common">Cowpea</name>
    <dbReference type="NCBI Taxonomy" id="3917"/>
    <lineage>
        <taxon>Eukaryota</taxon>
        <taxon>Viridiplantae</taxon>
        <taxon>Streptophyta</taxon>
        <taxon>Embryophyta</taxon>
        <taxon>Tracheophyta</taxon>
        <taxon>Spermatophyta</taxon>
        <taxon>Magnoliopsida</taxon>
        <taxon>eudicotyledons</taxon>
        <taxon>Gunneridae</taxon>
        <taxon>Pentapetalae</taxon>
        <taxon>rosids</taxon>
        <taxon>fabids</taxon>
        <taxon>Fabales</taxon>
        <taxon>Fabaceae</taxon>
        <taxon>Papilionoideae</taxon>
        <taxon>50 kb inversion clade</taxon>
        <taxon>NPAAA clade</taxon>
        <taxon>indigoferoid/millettioid clade</taxon>
        <taxon>Phaseoleae</taxon>
        <taxon>Vigna</taxon>
    </lineage>
</organism>
<evidence type="ECO:0000256" key="7">
    <source>
        <dbReference type="SAM" id="Coils"/>
    </source>
</evidence>
<dbReference type="Pfam" id="PF00010">
    <property type="entry name" value="HLH"/>
    <property type="match status" value="1"/>
</dbReference>
<evidence type="ECO:0000259" key="8">
    <source>
        <dbReference type="PROSITE" id="PS50888"/>
    </source>
</evidence>